<evidence type="ECO:0000313" key="1">
    <source>
        <dbReference type="EMBL" id="KAK0603768.1"/>
    </source>
</evidence>
<accession>A0AA39TCY1</accession>
<sequence length="145" mass="15961">MKSGIGDFVKVKFDSTTNKPTVTGYCIDVFDAVMTTLPYAVPVVDLRWQEDSLEEEHGPLNKRSKLSSTTSWSGCDGLAKLPIPPSQYNLLDHLQLGLQQRKSPSLLDSIQKRISQGDTALTTTKKESSKATAGKLKASNFVLRF</sequence>
<gene>
    <name evidence="1" type="ORF">LWI29_008427</name>
</gene>
<reference evidence="1" key="1">
    <citation type="journal article" date="2022" name="Plant J.">
        <title>Strategies of tolerance reflected in two North American maple genomes.</title>
        <authorList>
            <person name="McEvoy S.L."/>
            <person name="Sezen U.U."/>
            <person name="Trouern-Trend A."/>
            <person name="McMahon S.M."/>
            <person name="Schaberg P.G."/>
            <person name="Yang J."/>
            <person name="Wegrzyn J.L."/>
            <person name="Swenson N.G."/>
        </authorList>
    </citation>
    <scope>NUCLEOTIDE SEQUENCE</scope>
    <source>
        <strain evidence="1">NS2018</strain>
    </source>
</reference>
<proteinExistence type="predicted"/>
<protein>
    <submittedName>
        <fullName evidence="1">Uncharacterized protein</fullName>
    </submittedName>
</protein>
<dbReference type="AlphaFoldDB" id="A0AA39TCY1"/>
<comment type="caution">
    <text evidence="1">The sequence shown here is derived from an EMBL/GenBank/DDBJ whole genome shotgun (WGS) entry which is preliminary data.</text>
</comment>
<evidence type="ECO:0000313" key="2">
    <source>
        <dbReference type="Proteomes" id="UP001168877"/>
    </source>
</evidence>
<dbReference type="EMBL" id="JAUESC010000002">
    <property type="protein sequence ID" value="KAK0603768.1"/>
    <property type="molecule type" value="Genomic_DNA"/>
</dbReference>
<organism evidence="1 2">
    <name type="scientific">Acer saccharum</name>
    <name type="common">Sugar maple</name>
    <dbReference type="NCBI Taxonomy" id="4024"/>
    <lineage>
        <taxon>Eukaryota</taxon>
        <taxon>Viridiplantae</taxon>
        <taxon>Streptophyta</taxon>
        <taxon>Embryophyta</taxon>
        <taxon>Tracheophyta</taxon>
        <taxon>Spermatophyta</taxon>
        <taxon>Magnoliopsida</taxon>
        <taxon>eudicotyledons</taxon>
        <taxon>Gunneridae</taxon>
        <taxon>Pentapetalae</taxon>
        <taxon>rosids</taxon>
        <taxon>malvids</taxon>
        <taxon>Sapindales</taxon>
        <taxon>Sapindaceae</taxon>
        <taxon>Hippocastanoideae</taxon>
        <taxon>Acereae</taxon>
        <taxon>Acer</taxon>
    </lineage>
</organism>
<name>A0AA39TCY1_ACESA</name>
<dbReference type="Proteomes" id="UP001168877">
    <property type="component" value="Unassembled WGS sequence"/>
</dbReference>
<reference evidence="1" key="2">
    <citation type="submission" date="2023-06" db="EMBL/GenBank/DDBJ databases">
        <authorList>
            <person name="Swenson N.G."/>
            <person name="Wegrzyn J.L."/>
            <person name="Mcevoy S.L."/>
        </authorList>
    </citation>
    <scope>NUCLEOTIDE SEQUENCE</scope>
    <source>
        <strain evidence="1">NS2018</strain>
        <tissue evidence="1">Leaf</tissue>
    </source>
</reference>
<keyword evidence="2" id="KW-1185">Reference proteome</keyword>